<sequence>MCLYLCICFHSGHLCFEAANALYDVVPFEFLVEVDLLYL</sequence>
<evidence type="ECO:0000313" key="1">
    <source>
        <dbReference type="EMBL" id="JAE13947.1"/>
    </source>
</evidence>
<reference evidence="1" key="2">
    <citation type="journal article" date="2015" name="Data Brief">
        <title>Shoot transcriptome of the giant reed, Arundo donax.</title>
        <authorList>
            <person name="Barrero R.A."/>
            <person name="Guerrero F.D."/>
            <person name="Moolhuijzen P."/>
            <person name="Goolsby J.A."/>
            <person name="Tidwell J."/>
            <person name="Bellgard S.E."/>
            <person name="Bellgard M.I."/>
        </authorList>
    </citation>
    <scope>NUCLEOTIDE SEQUENCE</scope>
    <source>
        <tissue evidence="1">Shoot tissue taken approximately 20 cm above the soil surface</tissue>
    </source>
</reference>
<accession>A0A0A9FNS8</accession>
<proteinExistence type="predicted"/>
<dbReference type="AlphaFoldDB" id="A0A0A9FNS8"/>
<organism evidence="1">
    <name type="scientific">Arundo donax</name>
    <name type="common">Giant reed</name>
    <name type="synonym">Donax arundinaceus</name>
    <dbReference type="NCBI Taxonomy" id="35708"/>
    <lineage>
        <taxon>Eukaryota</taxon>
        <taxon>Viridiplantae</taxon>
        <taxon>Streptophyta</taxon>
        <taxon>Embryophyta</taxon>
        <taxon>Tracheophyta</taxon>
        <taxon>Spermatophyta</taxon>
        <taxon>Magnoliopsida</taxon>
        <taxon>Liliopsida</taxon>
        <taxon>Poales</taxon>
        <taxon>Poaceae</taxon>
        <taxon>PACMAD clade</taxon>
        <taxon>Arundinoideae</taxon>
        <taxon>Arundineae</taxon>
        <taxon>Arundo</taxon>
    </lineage>
</organism>
<dbReference type="EMBL" id="GBRH01183949">
    <property type="protein sequence ID" value="JAE13947.1"/>
    <property type="molecule type" value="Transcribed_RNA"/>
</dbReference>
<protein>
    <submittedName>
        <fullName evidence="1">Uncharacterized protein</fullName>
    </submittedName>
</protein>
<name>A0A0A9FNS8_ARUDO</name>
<reference evidence="1" key="1">
    <citation type="submission" date="2014-09" db="EMBL/GenBank/DDBJ databases">
        <authorList>
            <person name="Magalhaes I.L.F."/>
            <person name="Oliveira U."/>
            <person name="Santos F.R."/>
            <person name="Vidigal T.H.D.A."/>
            <person name="Brescovit A.D."/>
            <person name="Santos A.J."/>
        </authorList>
    </citation>
    <scope>NUCLEOTIDE SEQUENCE</scope>
    <source>
        <tissue evidence="1">Shoot tissue taken approximately 20 cm above the soil surface</tissue>
    </source>
</reference>